<accession>A0A8S0W0K2</accession>
<dbReference type="PANTHER" id="PTHR12978:SF0">
    <property type="entry name" value="M7GPPPX DIPHOSPHATASE"/>
    <property type="match status" value="1"/>
</dbReference>
<evidence type="ECO:0000313" key="8">
    <source>
        <dbReference type="Proteomes" id="UP000467700"/>
    </source>
</evidence>
<dbReference type="Pfam" id="PF05652">
    <property type="entry name" value="DcpS"/>
    <property type="match status" value="1"/>
</dbReference>
<evidence type="ECO:0000256" key="4">
    <source>
        <dbReference type="ARBA" id="ARBA00022553"/>
    </source>
</evidence>
<dbReference type="GO" id="GO:0000340">
    <property type="term" value="F:RNA 7-methylguanosine cap binding"/>
    <property type="evidence" value="ECO:0007669"/>
    <property type="project" value="TreeGrafter"/>
</dbReference>
<proteinExistence type="inferred from homology"/>
<evidence type="ECO:0000256" key="5">
    <source>
        <dbReference type="PIRSR" id="PIRSR028973-1"/>
    </source>
</evidence>
<dbReference type="GO" id="GO:0005634">
    <property type="term" value="C:nucleus"/>
    <property type="evidence" value="ECO:0007669"/>
    <property type="project" value="TreeGrafter"/>
</dbReference>
<dbReference type="OrthoDB" id="10264956at2759"/>
<dbReference type="InterPro" id="IPR019808">
    <property type="entry name" value="Histidine_triad_CS"/>
</dbReference>
<name>A0A8S0W0K2_CYCAE</name>
<dbReference type="Gene3D" id="3.30.428.10">
    <property type="entry name" value="HIT-like"/>
    <property type="match status" value="1"/>
</dbReference>
<dbReference type="EMBL" id="CACVBS010000049">
    <property type="protein sequence ID" value="CAA7265465.1"/>
    <property type="molecule type" value="Genomic_DNA"/>
</dbReference>
<protein>
    <recommendedName>
        <fullName evidence="9">Scavenger mRNA decapping enzyme</fullName>
    </recommendedName>
</protein>
<dbReference type="InterPro" id="IPR011145">
    <property type="entry name" value="Scavenger_mRNA_decap_enz_N"/>
</dbReference>
<dbReference type="PANTHER" id="PTHR12978">
    <property type="entry name" value="HISTIDINE TRIAD HIT PROTEIN MEMBER"/>
    <property type="match status" value="1"/>
</dbReference>
<dbReference type="GO" id="GO:0000932">
    <property type="term" value="C:P-body"/>
    <property type="evidence" value="ECO:0007669"/>
    <property type="project" value="TreeGrafter"/>
</dbReference>
<dbReference type="SUPFAM" id="SSF102860">
    <property type="entry name" value="mRNA decapping enzyme DcpS N-terminal domain"/>
    <property type="match status" value="1"/>
</dbReference>
<gene>
    <name evidence="7" type="ORF">AAE3_LOCUS7828</name>
</gene>
<dbReference type="InterPro" id="IPR036265">
    <property type="entry name" value="HIT-like_sf"/>
</dbReference>
<keyword evidence="3" id="KW-0963">Cytoplasm</keyword>
<evidence type="ECO:0000256" key="2">
    <source>
        <dbReference type="ARBA" id="ARBA00010208"/>
    </source>
</evidence>
<dbReference type="Gene3D" id="3.30.200.40">
    <property type="entry name" value="Scavenger mRNA decapping enzyme, N-terminal domain"/>
    <property type="match status" value="1"/>
</dbReference>
<feature type="binding site" evidence="6">
    <location>
        <begin position="238"/>
        <end position="249"/>
    </location>
    <ligand>
        <name>substrate</name>
    </ligand>
</feature>
<organism evidence="7 8">
    <name type="scientific">Cyclocybe aegerita</name>
    <name type="common">Black poplar mushroom</name>
    <name type="synonym">Agrocybe aegerita</name>
    <dbReference type="NCBI Taxonomy" id="1973307"/>
    <lineage>
        <taxon>Eukaryota</taxon>
        <taxon>Fungi</taxon>
        <taxon>Dikarya</taxon>
        <taxon>Basidiomycota</taxon>
        <taxon>Agaricomycotina</taxon>
        <taxon>Agaricomycetes</taxon>
        <taxon>Agaricomycetidae</taxon>
        <taxon>Agaricales</taxon>
        <taxon>Agaricineae</taxon>
        <taxon>Bolbitiaceae</taxon>
        <taxon>Cyclocybe</taxon>
    </lineage>
</organism>
<dbReference type="Proteomes" id="UP000467700">
    <property type="component" value="Unassembled WGS sequence"/>
</dbReference>
<dbReference type="GO" id="GO:0016787">
    <property type="term" value="F:hydrolase activity"/>
    <property type="evidence" value="ECO:0007669"/>
    <property type="project" value="InterPro"/>
</dbReference>
<dbReference type="Pfam" id="PF11969">
    <property type="entry name" value="DcpS_C"/>
    <property type="match status" value="1"/>
</dbReference>
<evidence type="ECO:0000256" key="1">
    <source>
        <dbReference type="ARBA" id="ARBA00004496"/>
    </source>
</evidence>
<keyword evidence="4" id="KW-0597">Phosphoprotein</keyword>
<keyword evidence="8" id="KW-1185">Reference proteome</keyword>
<dbReference type="InterPro" id="IPR008594">
    <property type="entry name" value="DcpS/DCS2"/>
</dbReference>
<comment type="similarity">
    <text evidence="2">Belongs to the HIT family.</text>
</comment>
<reference evidence="7 8" key="1">
    <citation type="submission" date="2020-01" db="EMBL/GenBank/DDBJ databases">
        <authorList>
            <person name="Gupta K D."/>
        </authorList>
    </citation>
    <scope>NUCLEOTIDE SEQUENCE [LARGE SCALE GENOMIC DNA]</scope>
</reference>
<dbReference type="AlphaFoldDB" id="A0A8S0W0K2"/>
<dbReference type="PROSITE" id="PS00892">
    <property type="entry name" value="HIT_1"/>
    <property type="match status" value="1"/>
</dbReference>
<dbReference type="PIRSF" id="PIRSF028973">
    <property type="entry name" value="Scavenger_mRNA_decap_enz"/>
    <property type="match status" value="1"/>
</dbReference>
<evidence type="ECO:0000256" key="6">
    <source>
        <dbReference type="PIRSR" id="PIRSR028973-2"/>
    </source>
</evidence>
<feature type="active site" description="Nucleophile" evidence="5">
    <location>
        <position position="247"/>
    </location>
</feature>
<feature type="binding site" evidence="6">
    <location>
        <position position="177"/>
    </location>
    <ligand>
        <name>substrate</name>
    </ligand>
</feature>
<comment type="subcellular location">
    <subcellularLocation>
        <location evidence="1">Cytoplasm</location>
    </subcellularLocation>
</comment>
<evidence type="ECO:0000313" key="7">
    <source>
        <dbReference type="EMBL" id="CAA7265465.1"/>
    </source>
</evidence>
<feature type="binding site" evidence="6">
    <location>
        <position position="149"/>
    </location>
    <ligand>
        <name>substrate</name>
    </ligand>
</feature>
<evidence type="ECO:0008006" key="9">
    <source>
        <dbReference type="Google" id="ProtNLM"/>
    </source>
</evidence>
<feature type="binding site" evidence="6">
    <location>
        <position position="159"/>
    </location>
    <ligand>
        <name>substrate</name>
    </ligand>
</feature>
<dbReference type="SUPFAM" id="SSF54197">
    <property type="entry name" value="HIT-like"/>
    <property type="match status" value="1"/>
</dbReference>
<comment type="caution">
    <text evidence="7">The sequence shown here is derived from an EMBL/GenBank/DDBJ whole genome shotgun (WGS) entry which is preliminary data.</text>
</comment>
<sequence>MSHPASPKSLEALNAFTFERILHEDPITHSLTLLGTFPNQNDASAKVQAIVRIEKTALTAEDSPRFFGENGLIRKVEVEESTDIYTWLFGWLKEERERDVKINVICPATEVHIRKYTTQERIVVHETPELYKKHVKPYIEAFPPSRTKWVENILTGVSEQHKVLFSSPEFLILPDMKWDLKTVSSLYLVALVQDRAIRSLRDLRHTHVELLKAIRHQANRVVQEKWGLERGSLRMYIHYQPSYYHFHVHIVNVNYEGGLLGMAVGQAHLLDDVISMLELDTGDGPGIFQRITLTYALGDQHGLYEAMRKSLEDPASQ</sequence>
<dbReference type="GO" id="GO:0000290">
    <property type="term" value="P:deadenylation-dependent decapping of nuclear-transcribed mRNA"/>
    <property type="evidence" value="ECO:0007669"/>
    <property type="project" value="InterPro"/>
</dbReference>
<evidence type="ECO:0000256" key="3">
    <source>
        <dbReference type="ARBA" id="ARBA00022490"/>
    </source>
</evidence>
<feature type="binding site" evidence="6">
    <location>
        <position position="175"/>
    </location>
    <ligand>
        <name>substrate</name>
    </ligand>
</feature>